<gene>
    <name evidence="1" type="ORF">LCGC14_1192430</name>
</gene>
<reference evidence="1" key="1">
    <citation type="journal article" date="2015" name="Nature">
        <title>Complex archaea that bridge the gap between prokaryotes and eukaryotes.</title>
        <authorList>
            <person name="Spang A."/>
            <person name="Saw J.H."/>
            <person name="Jorgensen S.L."/>
            <person name="Zaremba-Niedzwiedzka K."/>
            <person name="Martijn J."/>
            <person name="Lind A.E."/>
            <person name="van Eijk R."/>
            <person name="Schleper C."/>
            <person name="Guy L."/>
            <person name="Ettema T.J."/>
        </authorList>
    </citation>
    <scope>NUCLEOTIDE SEQUENCE</scope>
</reference>
<dbReference type="EMBL" id="LAZR01006063">
    <property type="protein sequence ID" value="KKM95012.1"/>
    <property type="molecule type" value="Genomic_DNA"/>
</dbReference>
<protein>
    <submittedName>
        <fullName evidence="1">Uncharacterized protein</fullName>
    </submittedName>
</protein>
<evidence type="ECO:0000313" key="1">
    <source>
        <dbReference type="EMBL" id="KKM95012.1"/>
    </source>
</evidence>
<proteinExistence type="predicted"/>
<sequence>MNSLITLSWHEVILGAQLGIFRQIASLKDNLPDNYGYDGKDGWTKHIEGSCGELAFAKFYNCYWDATLNTFKKGQDVGGFQVRTRSSDNYDLIVRPDDRNEDKFVLLTGRIPKFYVRGWMLGKDAKQKKWKQEYGGRPAAYFVPASELHNLK</sequence>
<organism evidence="1">
    <name type="scientific">marine sediment metagenome</name>
    <dbReference type="NCBI Taxonomy" id="412755"/>
    <lineage>
        <taxon>unclassified sequences</taxon>
        <taxon>metagenomes</taxon>
        <taxon>ecological metagenomes</taxon>
    </lineage>
</organism>
<dbReference type="AlphaFoldDB" id="A0A0F9PPA5"/>
<accession>A0A0F9PPA5</accession>
<comment type="caution">
    <text evidence="1">The sequence shown here is derived from an EMBL/GenBank/DDBJ whole genome shotgun (WGS) entry which is preliminary data.</text>
</comment>
<name>A0A0F9PPA5_9ZZZZ</name>